<gene>
    <name evidence="1" type="ORF">BCF74_12059</name>
</gene>
<dbReference type="CDD" id="cd21650">
    <property type="entry name" value="CrtA-like"/>
    <property type="match status" value="1"/>
</dbReference>
<dbReference type="AlphaFoldDB" id="A0A2T0UDW1"/>
<accession>A0A2T0UDW1</accession>
<keyword evidence="2" id="KW-1185">Reference proteome</keyword>
<organism evidence="1 2">
    <name type="scientific">Knoellia remsis</name>
    <dbReference type="NCBI Taxonomy" id="407159"/>
    <lineage>
        <taxon>Bacteria</taxon>
        <taxon>Bacillati</taxon>
        <taxon>Actinomycetota</taxon>
        <taxon>Actinomycetes</taxon>
        <taxon>Micrococcales</taxon>
        <taxon>Intrasporangiaceae</taxon>
        <taxon>Knoellia</taxon>
    </lineage>
</organism>
<reference evidence="1 2" key="1">
    <citation type="submission" date="2018-03" db="EMBL/GenBank/DDBJ databases">
        <title>Genomic Encyclopedia of Archaeal and Bacterial Type Strains, Phase II (KMG-II): from individual species to whole genera.</title>
        <authorList>
            <person name="Goeker M."/>
        </authorList>
    </citation>
    <scope>NUCLEOTIDE SEQUENCE [LARGE SCALE GENOMIC DNA]</scope>
    <source>
        <strain evidence="1 2">ATCC BAA-1496</strain>
    </source>
</reference>
<dbReference type="OrthoDB" id="701861at2"/>
<dbReference type="EMBL" id="PVTI01000020">
    <property type="protein sequence ID" value="PRY56109.1"/>
    <property type="molecule type" value="Genomic_DNA"/>
</dbReference>
<dbReference type="RefSeq" id="WP_106298224.1">
    <property type="nucleotide sequence ID" value="NZ_PVTI01000020.1"/>
</dbReference>
<dbReference type="InterPro" id="IPR049574">
    <property type="entry name" value="CrtA-like"/>
</dbReference>
<comment type="caution">
    <text evidence="1">The sequence shown here is derived from an EMBL/GenBank/DDBJ whole genome shotgun (WGS) entry which is preliminary data.</text>
</comment>
<protein>
    <recommendedName>
        <fullName evidence="3">Spheroidene monooxygenase</fullName>
    </recommendedName>
</protein>
<name>A0A2T0UDW1_9MICO</name>
<evidence type="ECO:0000313" key="1">
    <source>
        <dbReference type="EMBL" id="PRY56109.1"/>
    </source>
</evidence>
<dbReference type="Proteomes" id="UP000237822">
    <property type="component" value="Unassembled WGS sequence"/>
</dbReference>
<evidence type="ECO:0008006" key="3">
    <source>
        <dbReference type="Google" id="ProtNLM"/>
    </source>
</evidence>
<proteinExistence type="predicted"/>
<evidence type="ECO:0000313" key="2">
    <source>
        <dbReference type="Proteomes" id="UP000237822"/>
    </source>
</evidence>
<sequence length="235" mass="25938">MGIHSFHLAVAPAHVTARALARGGSGAARDVDGLEHLEALSLMRLGAPAVSLERLQLRRLAVFAQWRDEGSLEAFLGSGGLGGHLASGWHVRLQFVRRWGAVTGLERLPLRVGDMEDDEPVVAVTLAHLKLPEVGRFFRWGRPVEQLVRDDPAVSLALAAIRPPGTFSTFTVWPRFTDMRAMVEGHGTGSEPRRHATAMAENERDTFHHEFTTLRFRPLSEHGEWEGRRGIVPGL</sequence>